<dbReference type="RefSeq" id="WP_077867514.1">
    <property type="nucleotide sequence ID" value="NZ_LZYZ01000012.1"/>
</dbReference>
<sequence>MNYTTNIFDAHELYNLVNAQYSATKLEKENGVSSDWSEFAGHLESKFNTLNENDQEELDKLLKNVAQQEADKINMLQELNANDFDEIDDFWNERKELQRDITNDALDSLEKYWGEE</sequence>
<dbReference type="EMBL" id="LZYZ01000012">
    <property type="protein sequence ID" value="OOM05700.1"/>
    <property type="molecule type" value="Genomic_DNA"/>
</dbReference>
<reference evidence="2 3" key="1">
    <citation type="submission" date="2016-05" db="EMBL/GenBank/DDBJ databases">
        <title>Microbial solvent formation.</title>
        <authorList>
            <person name="Poehlein A."/>
            <person name="Montoya Solano J.D."/>
            <person name="Flitsch S."/>
            <person name="Krabben P."/>
            <person name="Duerre P."/>
            <person name="Daniel R."/>
        </authorList>
    </citation>
    <scope>NUCLEOTIDE SEQUENCE [LARGE SCALE GENOMIC DNA]</scope>
    <source>
        <strain evidence="2 3">L1-8</strain>
    </source>
</reference>
<feature type="coiled-coil region" evidence="1">
    <location>
        <begin position="51"/>
        <end position="78"/>
    </location>
</feature>
<comment type="caution">
    <text evidence="2">The sequence shown here is derived from an EMBL/GenBank/DDBJ whole genome shotgun (WGS) entry which is preliminary data.</text>
</comment>
<dbReference type="AlphaFoldDB" id="A0A1S8MNE5"/>
<keyword evidence="1" id="KW-0175">Coiled coil</keyword>
<protein>
    <submittedName>
        <fullName evidence="2">Uncharacterized protein</fullName>
    </submittedName>
</protein>
<proteinExistence type="predicted"/>
<accession>A0A1S8MNE5</accession>
<organism evidence="2 3">
    <name type="scientific">Clostridium saccharobutylicum</name>
    <dbReference type="NCBI Taxonomy" id="169679"/>
    <lineage>
        <taxon>Bacteria</taxon>
        <taxon>Bacillati</taxon>
        <taxon>Bacillota</taxon>
        <taxon>Clostridia</taxon>
        <taxon>Eubacteriales</taxon>
        <taxon>Clostridiaceae</taxon>
        <taxon>Clostridium</taxon>
    </lineage>
</organism>
<evidence type="ECO:0000313" key="3">
    <source>
        <dbReference type="Proteomes" id="UP000191154"/>
    </source>
</evidence>
<dbReference type="Proteomes" id="UP000191154">
    <property type="component" value="Unassembled WGS sequence"/>
</dbReference>
<name>A0A1S8MNE5_CLOSA</name>
<evidence type="ECO:0000313" key="2">
    <source>
        <dbReference type="EMBL" id="OOM05700.1"/>
    </source>
</evidence>
<gene>
    <name evidence="2" type="ORF">CLOSAC_45700</name>
</gene>
<evidence type="ECO:0000256" key="1">
    <source>
        <dbReference type="SAM" id="Coils"/>
    </source>
</evidence>